<evidence type="ECO:0000256" key="4">
    <source>
        <dbReference type="ARBA" id="ARBA00009524"/>
    </source>
</evidence>
<comment type="subunit">
    <text evidence="17">Homotetramer.</text>
</comment>
<feature type="binding site" evidence="18">
    <location>
        <position position="170"/>
    </location>
    <ligand>
        <name>K(+)</name>
        <dbReference type="ChEBI" id="CHEBI:29103"/>
    </ligand>
</feature>
<dbReference type="PANTHER" id="PTHR12592:SF0">
    <property type="entry name" value="ATP-DEPENDENT (S)-NAD(P)H-HYDRATE DEHYDRATASE"/>
    <property type="match status" value="1"/>
</dbReference>
<evidence type="ECO:0000256" key="15">
    <source>
        <dbReference type="ARBA" id="ARBA00048238"/>
    </source>
</evidence>
<evidence type="ECO:0000256" key="18">
    <source>
        <dbReference type="HAMAP-Rule" id="MF_01966"/>
    </source>
</evidence>
<comment type="catalytic activity">
    <reaction evidence="1 18 19">
        <text>(6R)-NADHX = (6S)-NADHX</text>
        <dbReference type="Rhea" id="RHEA:32215"/>
        <dbReference type="ChEBI" id="CHEBI:64074"/>
        <dbReference type="ChEBI" id="CHEBI:64075"/>
        <dbReference type="EC" id="5.1.99.6"/>
    </reaction>
</comment>
<feature type="binding site" evidence="18">
    <location>
        <position position="167"/>
    </location>
    <ligand>
        <name>(6S)-NADPHX</name>
        <dbReference type="ChEBI" id="CHEBI:64076"/>
    </ligand>
</feature>
<dbReference type="PANTHER" id="PTHR12592">
    <property type="entry name" value="ATP-DEPENDENT (S)-NAD(P)H-HYDRATE DEHYDRATASE FAMILY MEMBER"/>
    <property type="match status" value="1"/>
</dbReference>
<dbReference type="GO" id="GO:0052855">
    <property type="term" value="F:ADP-dependent NAD(P)H-hydrate dehydratase activity"/>
    <property type="evidence" value="ECO:0007669"/>
    <property type="project" value="UniProtKB-UniRule"/>
</dbReference>
<comment type="similarity">
    <text evidence="4 19">In the C-terminal section; belongs to the NnrD/CARKD family.</text>
</comment>
<feature type="binding site" evidence="18">
    <location>
        <begin position="132"/>
        <end position="138"/>
    </location>
    <ligand>
        <name>(6S)-NADPHX</name>
        <dbReference type="ChEBI" id="CHEBI:64076"/>
    </ligand>
</feature>
<dbReference type="HAMAP" id="MF_01966">
    <property type="entry name" value="NADHX_epimerase"/>
    <property type="match status" value="1"/>
</dbReference>
<proteinExistence type="inferred from homology"/>
<reference evidence="22 23" key="1">
    <citation type="submission" date="2020-01" db="EMBL/GenBank/DDBJ databases">
        <title>Sulfitobacter sediminilitoris sp. nov., isolated from a tidal flat.</title>
        <authorList>
            <person name="Park S."/>
            <person name="Yoon J.-H."/>
        </authorList>
    </citation>
    <scope>NUCLEOTIDE SEQUENCE [LARGE SCALE GENOMIC DNA]</scope>
    <source>
        <strain evidence="22 23">JBTF-M27</strain>
    </source>
</reference>
<feature type="domain" description="YjeF C-terminal" evidence="20">
    <location>
        <begin position="265"/>
        <end position="550"/>
    </location>
</feature>
<evidence type="ECO:0000256" key="13">
    <source>
        <dbReference type="ARBA" id="ARBA00023268"/>
    </source>
</evidence>
<evidence type="ECO:0000256" key="6">
    <source>
        <dbReference type="ARBA" id="ARBA00022741"/>
    </source>
</evidence>
<dbReference type="InterPro" id="IPR030677">
    <property type="entry name" value="Nnr"/>
</dbReference>
<evidence type="ECO:0000256" key="2">
    <source>
        <dbReference type="ARBA" id="ARBA00000909"/>
    </source>
</evidence>
<dbReference type="HAMAP" id="MF_01965">
    <property type="entry name" value="NADHX_dehydratase"/>
    <property type="match status" value="1"/>
</dbReference>
<dbReference type="InterPro" id="IPR004443">
    <property type="entry name" value="YjeF_N_dom"/>
</dbReference>
<comment type="similarity">
    <text evidence="18">Belongs to the NnrE/AIBP family.</text>
</comment>
<dbReference type="EC" id="4.2.1.136" evidence="19"/>
<dbReference type="Gene3D" id="3.40.1190.20">
    <property type="match status" value="1"/>
</dbReference>
<dbReference type="SUPFAM" id="SSF53613">
    <property type="entry name" value="Ribokinase-like"/>
    <property type="match status" value="1"/>
</dbReference>
<evidence type="ECO:0000256" key="16">
    <source>
        <dbReference type="ARBA" id="ARBA00049209"/>
    </source>
</evidence>
<evidence type="ECO:0000313" key="23">
    <source>
        <dbReference type="Proteomes" id="UP000468591"/>
    </source>
</evidence>
<comment type="function">
    <text evidence="14 19">Bifunctional enzyme that catalyzes the epimerization of the S- and R-forms of NAD(P)HX and the dehydration of the S-form of NAD(P)HX at the expense of ADP, which is converted to AMP. This allows the repair of both epimers of NAD(P)HX, a damaged form of NAD(P)H that is a result of enzymatic or heat-dependent hydration.</text>
</comment>
<dbReference type="RefSeq" id="WP_164355226.1">
    <property type="nucleotide sequence ID" value="NZ_JAABNT010000014.1"/>
</dbReference>
<dbReference type="NCBIfam" id="TIGR00196">
    <property type="entry name" value="yjeF_cterm"/>
    <property type="match status" value="1"/>
</dbReference>
<dbReference type="GO" id="GO:0046872">
    <property type="term" value="F:metal ion binding"/>
    <property type="evidence" value="ECO:0007669"/>
    <property type="project" value="UniProtKB-UniRule"/>
</dbReference>
<dbReference type="PROSITE" id="PS51385">
    <property type="entry name" value="YJEF_N"/>
    <property type="match status" value="1"/>
</dbReference>
<evidence type="ECO:0000256" key="14">
    <source>
        <dbReference type="ARBA" id="ARBA00025153"/>
    </source>
</evidence>
<sequence length="552" mass="58758">MTELLTSTQMREIEQAAIGSGAVTGLELMERAGQGVVDAIFSEWPKLKDGDRAAVILCGPGNNGGDGFVIARLLDEMGWEVRAHLFGDPSKLPPDAKTNHDRWAEKHAVLSLSADDIYSGPRPDVIIDAVFGIGLTRPLPEHIALALNSKAKTVWKRATDIKTVAVDCPSGLDLDRGHVLTDFDYEDEDAHPWPKTLNMADLTVTFHAPKIGHYLGMGPALCRKLSIVDIGLEDLQAERAMLGMPPDPSRVRLVEPRFLGRPLSKRIWPKTALSKNYAMGHKYDHGHVIVFAGGVGRGGAARMAARAALRSGAGLVTVLCPPSALIENACHLDAIMLRSLAKDQLLADVVDGRATGFCLGPGMGVSDATRSRVIEVLGRRAAGSSGRDPVVVLDADALTSFEGDPDALFKHCHERTILTPHEGEFARLFQDLSGRARTDLSKVDAARQAAARAGCTILLKGPDTVIAQPDGGASLHAATYGREVPWLATAGAGDVLAGLIAGLAAPHLSSDLFVMTEIAAYLHAEAARGFGPGLIAEDLPEQLPQTLREMGC</sequence>
<comment type="cofactor">
    <cofactor evidence="17">
        <name>Mg(2+)</name>
        <dbReference type="ChEBI" id="CHEBI:18420"/>
    </cofactor>
</comment>
<gene>
    <name evidence="18" type="primary">nnrE</name>
    <name evidence="17" type="synonym">nnrD</name>
    <name evidence="22" type="ORF">GV827_18095</name>
</gene>
<comment type="function">
    <text evidence="18">Catalyzes the epimerization of the S- and R-forms of NAD(P)HX, a damaged form of NAD(P)H that is a result of enzymatic or heat-dependent hydration. This is a prerequisite for the S-specific NAD(P)H-hydrate dehydratase to allow the repair of both epimers of NAD(P)HX.</text>
</comment>
<evidence type="ECO:0000256" key="1">
    <source>
        <dbReference type="ARBA" id="ARBA00000013"/>
    </source>
</evidence>
<evidence type="ECO:0000313" key="22">
    <source>
        <dbReference type="EMBL" id="NEK24299.1"/>
    </source>
</evidence>
<evidence type="ECO:0000256" key="19">
    <source>
        <dbReference type="PIRNR" id="PIRNR017184"/>
    </source>
</evidence>
<dbReference type="Proteomes" id="UP000468591">
    <property type="component" value="Unassembled WGS sequence"/>
</dbReference>
<dbReference type="CDD" id="cd01171">
    <property type="entry name" value="YXKO-related"/>
    <property type="match status" value="1"/>
</dbReference>
<keyword evidence="23" id="KW-1185">Reference proteome</keyword>
<comment type="similarity">
    <text evidence="17">Belongs to the NnrD/CARKD family.</text>
</comment>
<comment type="catalytic activity">
    <reaction evidence="15 17 19">
        <text>(6S)-NADHX + ADP = AMP + phosphate + NADH + H(+)</text>
        <dbReference type="Rhea" id="RHEA:32223"/>
        <dbReference type="ChEBI" id="CHEBI:15378"/>
        <dbReference type="ChEBI" id="CHEBI:43474"/>
        <dbReference type="ChEBI" id="CHEBI:57945"/>
        <dbReference type="ChEBI" id="CHEBI:64074"/>
        <dbReference type="ChEBI" id="CHEBI:456215"/>
        <dbReference type="ChEBI" id="CHEBI:456216"/>
        <dbReference type="EC" id="4.2.1.136"/>
    </reaction>
</comment>
<comment type="similarity">
    <text evidence="3 19">In the N-terminal section; belongs to the NnrE/AIBP family.</text>
</comment>
<evidence type="ECO:0000256" key="11">
    <source>
        <dbReference type="ARBA" id="ARBA00023235"/>
    </source>
</evidence>
<keyword evidence="11 18" id="KW-0413">Isomerase</keyword>
<keyword evidence="9 18" id="KW-0630">Potassium</keyword>
<keyword evidence="6 17" id="KW-0547">Nucleotide-binding</keyword>
<feature type="binding site" evidence="17">
    <location>
        <begin position="460"/>
        <end position="464"/>
    </location>
    <ligand>
        <name>AMP</name>
        <dbReference type="ChEBI" id="CHEBI:456215"/>
    </ligand>
</feature>
<dbReference type="InterPro" id="IPR017953">
    <property type="entry name" value="Carbohydrate_kinase_pred_CS"/>
</dbReference>
<evidence type="ECO:0000256" key="3">
    <source>
        <dbReference type="ARBA" id="ARBA00006001"/>
    </source>
</evidence>
<dbReference type="SUPFAM" id="SSF64153">
    <property type="entry name" value="YjeF N-terminal domain-like"/>
    <property type="match status" value="1"/>
</dbReference>
<evidence type="ECO:0000256" key="5">
    <source>
        <dbReference type="ARBA" id="ARBA00022723"/>
    </source>
</evidence>
<evidence type="ECO:0000256" key="17">
    <source>
        <dbReference type="HAMAP-Rule" id="MF_01965"/>
    </source>
</evidence>
<dbReference type="InterPro" id="IPR000631">
    <property type="entry name" value="CARKD"/>
</dbReference>
<dbReference type="InterPro" id="IPR036652">
    <property type="entry name" value="YjeF_N_dom_sf"/>
</dbReference>
<dbReference type="AlphaFoldDB" id="A0A6P0CDL9"/>
<keyword evidence="13" id="KW-0511">Multifunctional enzyme</keyword>
<keyword evidence="5 18" id="KW-0479">Metal-binding</keyword>
<evidence type="ECO:0000256" key="10">
    <source>
        <dbReference type="ARBA" id="ARBA00023027"/>
    </source>
</evidence>
<feature type="binding site" evidence="17">
    <location>
        <position position="300"/>
    </location>
    <ligand>
        <name>(6S)-NADPHX</name>
        <dbReference type="ChEBI" id="CHEBI:64076"/>
    </ligand>
</feature>
<dbReference type="NCBIfam" id="TIGR00197">
    <property type="entry name" value="yjeF_nterm"/>
    <property type="match status" value="1"/>
</dbReference>
<dbReference type="GO" id="GO:0110051">
    <property type="term" value="P:metabolite repair"/>
    <property type="evidence" value="ECO:0007669"/>
    <property type="project" value="TreeGrafter"/>
</dbReference>
<comment type="caution">
    <text evidence="22">The sequence shown here is derived from an EMBL/GenBank/DDBJ whole genome shotgun (WGS) entry which is preliminary data.</text>
</comment>
<organism evidence="22 23">
    <name type="scientific">Sulfitobacter sediminilitoris</name>
    <dbReference type="NCBI Taxonomy" id="2698830"/>
    <lineage>
        <taxon>Bacteria</taxon>
        <taxon>Pseudomonadati</taxon>
        <taxon>Pseudomonadota</taxon>
        <taxon>Alphaproteobacteria</taxon>
        <taxon>Rhodobacterales</taxon>
        <taxon>Roseobacteraceae</taxon>
        <taxon>Sulfitobacter</taxon>
    </lineage>
</organism>
<feature type="binding site" evidence="17">
    <location>
        <position position="362"/>
    </location>
    <ligand>
        <name>(6S)-NADPHX</name>
        <dbReference type="ChEBI" id="CHEBI:64076"/>
    </ligand>
</feature>
<comment type="cofactor">
    <cofactor evidence="18 19">
        <name>K(+)</name>
        <dbReference type="ChEBI" id="CHEBI:29103"/>
    </cofactor>
    <text evidence="18 19">Binds 1 potassium ion per subunit.</text>
</comment>
<feature type="domain" description="YjeF N-terminal" evidence="21">
    <location>
        <begin position="10"/>
        <end position="238"/>
    </location>
</feature>
<feature type="binding site" evidence="18">
    <location>
        <position position="128"/>
    </location>
    <ligand>
        <name>K(+)</name>
        <dbReference type="ChEBI" id="CHEBI:29103"/>
    </ligand>
</feature>
<keyword evidence="7 17" id="KW-0067">ATP-binding</keyword>
<keyword evidence="8 17" id="KW-0521">NADP</keyword>
<dbReference type="InterPro" id="IPR029056">
    <property type="entry name" value="Ribokinase-like"/>
</dbReference>
<comment type="catalytic activity">
    <reaction evidence="16 17 19">
        <text>(6S)-NADPHX + ADP = AMP + phosphate + NADPH + H(+)</text>
        <dbReference type="Rhea" id="RHEA:32235"/>
        <dbReference type="ChEBI" id="CHEBI:15378"/>
        <dbReference type="ChEBI" id="CHEBI:43474"/>
        <dbReference type="ChEBI" id="CHEBI:57783"/>
        <dbReference type="ChEBI" id="CHEBI:64076"/>
        <dbReference type="ChEBI" id="CHEBI:456215"/>
        <dbReference type="ChEBI" id="CHEBI:456216"/>
        <dbReference type="EC" id="4.2.1.136"/>
    </reaction>
</comment>
<evidence type="ECO:0000256" key="12">
    <source>
        <dbReference type="ARBA" id="ARBA00023239"/>
    </source>
</evidence>
<keyword evidence="10 17" id="KW-0520">NAD</keyword>
<dbReference type="GO" id="GO:0046496">
    <property type="term" value="P:nicotinamide nucleotide metabolic process"/>
    <property type="evidence" value="ECO:0007669"/>
    <property type="project" value="UniProtKB-UniRule"/>
</dbReference>
<evidence type="ECO:0000256" key="8">
    <source>
        <dbReference type="ARBA" id="ARBA00022857"/>
    </source>
</evidence>
<dbReference type="GO" id="GO:0052856">
    <property type="term" value="F:NAD(P)HX epimerase activity"/>
    <property type="evidence" value="ECO:0007669"/>
    <property type="project" value="UniProtKB-UniRule"/>
</dbReference>
<dbReference type="Pfam" id="PF03853">
    <property type="entry name" value="YjeF_N"/>
    <property type="match status" value="1"/>
</dbReference>
<accession>A0A6P0CDL9</accession>
<dbReference type="GO" id="GO:0005524">
    <property type="term" value="F:ATP binding"/>
    <property type="evidence" value="ECO:0007669"/>
    <property type="project" value="UniProtKB-UniRule"/>
</dbReference>
<keyword evidence="12 17" id="KW-0456">Lyase</keyword>
<feature type="binding site" evidence="17">
    <location>
        <position position="494"/>
    </location>
    <ligand>
        <name>(6S)-NADPHX</name>
        <dbReference type="ChEBI" id="CHEBI:64076"/>
    </ligand>
</feature>
<evidence type="ECO:0000259" key="21">
    <source>
        <dbReference type="PROSITE" id="PS51385"/>
    </source>
</evidence>
<evidence type="ECO:0000256" key="9">
    <source>
        <dbReference type="ARBA" id="ARBA00022958"/>
    </source>
</evidence>
<feature type="binding site" evidence="17">
    <location>
        <position position="421"/>
    </location>
    <ligand>
        <name>(6S)-NADPHX</name>
        <dbReference type="ChEBI" id="CHEBI:64076"/>
    </ligand>
</feature>
<comment type="function">
    <text evidence="17">Catalyzes the dehydration of the S-form of NAD(P)HX at the expense of ADP, which is converted to AMP. Together with NAD(P)HX epimerase, which catalyzes the epimerization of the S- and R-forms, the enzyme allows the repair of both epimers of NAD(P)HX, a damaged form of NAD(P)H that is a result of enzymatic or heat-dependent hydration.</text>
</comment>
<dbReference type="PROSITE" id="PS01050">
    <property type="entry name" value="YJEF_C_2"/>
    <property type="match status" value="1"/>
</dbReference>
<dbReference type="Pfam" id="PF01256">
    <property type="entry name" value="Carb_kinase"/>
    <property type="match status" value="1"/>
</dbReference>
<name>A0A6P0CDL9_9RHOB</name>
<protein>
    <recommendedName>
        <fullName evidence="19">Bifunctional NAD(P)H-hydrate repair enzyme</fullName>
    </recommendedName>
    <alternativeName>
        <fullName evidence="19">Nicotinamide nucleotide repair protein</fullName>
    </alternativeName>
    <domain>
        <recommendedName>
            <fullName evidence="19">ADP-dependent (S)-NAD(P)H-hydrate dehydratase</fullName>
            <ecNumber evidence="19">4.2.1.136</ecNumber>
        </recommendedName>
        <alternativeName>
            <fullName evidence="19">ADP-dependent NAD(P)HX dehydratase</fullName>
        </alternativeName>
    </domain>
    <domain>
        <recommendedName>
            <fullName evidence="19">NAD(P)H-hydrate epimerase</fullName>
            <ecNumber evidence="19">5.1.99.6</ecNumber>
        </recommendedName>
    </domain>
</protein>
<dbReference type="PIRSF" id="PIRSF017184">
    <property type="entry name" value="Nnr"/>
    <property type="match status" value="1"/>
</dbReference>
<feature type="binding site" evidence="18">
    <location>
        <position position="63"/>
    </location>
    <ligand>
        <name>K(+)</name>
        <dbReference type="ChEBI" id="CHEBI:29103"/>
    </ligand>
</feature>
<evidence type="ECO:0000259" key="20">
    <source>
        <dbReference type="PROSITE" id="PS51383"/>
    </source>
</evidence>
<dbReference type="PROSITE" id="PS51383">
    <property type="entry name" value="YJEF_C_3"/>
    <property type="match status" value="1"/>
</dbReference>
<comment type="caution">
    <text evidence="18">Lacks conserved residue(s) required for the propagation of feature annotation.</text>
</comment>
<dbReference type="Gene3D" id="3.40.50.10260">
    <property type="entry name" value="YjeF N-terminal domain"/>
    <property type="match status" value="1"/>
</dbReference>
<dbReference type="EMBL" id="JAABNT010000014">
    <property type="protein sequence ID" value="NEK24299.1"/>
    <property type="molecule type" value="Genomic_DNA"/>
</dbReference>
<evidence type="ECO:0000256" key="7">
    <source>
        <dbReference type="ARBA" id="ARBA00022840"/>
    </source>
</evidence>
<comment type="catalytic activity">
    <reaction evidence="2 18 19">
        <text>(6R)-NADPHX = (6S)-NADPHX</text>
        <dbReference type="Rhea" id="RHEA:32227"/>
        <dbReference type="ChEBI" id="CHEBI:64076"/>
        <dbReference type="ChEBI" id="CHEBI:64077"/>
        <dbReference type="EC" id="5.1.99.6"/>
    </reaction>
</comment>
<feature type="binding site" evidence="18">
    <location>
        <begin position="62"/>
        <end position="66"/>
    </location>
    <ligand>
        <name>(6S)-NADPHX</name>
        <dbReference type="ChEBI" id="CHEBI:64076"/>
    </ligand>
</feature>
<dbReference type="EC" id="5.1.99.6" evidence="19"/>
<feature type="binding site" evidence="17">
    <location>
        <position position="493"/>
    </location>
    <ligand>
        <name>AMP</name>
        <dbReference type="ChEBI" id="CHEBI:456215"/>
    </ligand>
</feature>